<dbReference type="Gene3D" id="3.40.980.10">
    <property type="entry name" value="MoaB/Mog-like domain"/>
    <property type="match status" value="1"/>
</dbReference>
<accession>A0ABS8PK00</accession>
<comment type="caution">
    <text evidence="8">The sequence shown here is derived from an EMBL/GenBank/DDBJ whole genome shotgun (WGS) entry which is preliminary data.</text>
</comment>
<evidence type="ECO:0000313" key="9">
    <source>
        <dbReference type="Proteomes" id="UP001199816"/>
    </source>
</evidence>
<name>A0ABS8PK00_9BACT</name>
<comment type="pathway">
    <text evidence="2 6">Cofactor biosynthesis; molybdopterin biosynthesis.</text>
</comment>
<dbReference type="InterPro" id="IPR001453">
    <property type="entry name" value="MoaB/Mog_dom"/>
</dbReference>
<gene>
    <name evidence="8" type="ORF">LQ567_01425</name>
</gene>
<dbReference type="EC" id="2.10.1.1" evidence="6"/>
<evidence type="ECO:0000313" key="8">
    <source>
        <dbReference type="EMBL" id="MCD2421404.1"/>
    </source>
</evidence>
<dbReference type="SUPFAM" id="SSF53218">
    <property type="entry name" value="Molybdenum cofactor biosynthesis proteins"/>
    <property type="match status" value="1"/>
</dbReference>
<evidence type="ECO:0000256" key="1">
    <source>
        <dbReference type="ARBA" id="ARBA00002901"/>
    </source>
</evidence>
<evidence type="ECO:0000256" key="5">
    <source>
        <dbReference type="ARBA" id="ARBA00047317"/>
    </source>
</evidence>
<feature type="domain" description="MoaB/Mog" evidence="7">
    <location>
        <begin position="176"/>
        <end position="315"/>
    </location>
</feature>
<dbReference type="PANTHER" id="PTHR10192:SF5">
    <property type="entry name" value="GEPHYRIN"/>
    <property type="match status" value="1"/>
</dbReference>
<dbReference type="InterPro" id="IPR008284">
    <property type="entry name" value="MoCF_biosynth_CS"/>
</dbReference>
<evidence type="ECO:0000256" key="6">
    <source>
        <dbReference type="RuleBase" id="RU365090"/>
    </source>
</evidence>
<reference evidence="8 9" key="1">
    <citation type="submission" date="2021-11" db="EMBL/GenBank/DDBJ databases">
        <title>Genomic of Niabella pedocola.</title>
        <authorList>
            <person name="Wu T."/>
        </authorList>
    </citation>
    <scope>NUCLEOTIDE SEQUENCE [LARGE SCALE GENOMIC DNA]</scope>
    <source>
        <strain evidence="8 9">JCM 31011</strain>
    </source>
</reference>
<evidence type="ECO:0000259" key="7">
    <source>
        <dbReference type="SMART" id="SM00852"/>
    </source>
</evidence>
<proteinExistence type="inferred from homology"/>
<keyword evidence="6" id="KW-0479">Metal-binding</keyword>
<dbReference type="Pfam" id="PF00994">
    <property type="entry name" value="MoCF_biosynth"/>
    <property type="match status" value="1"/>
</dbReference>
<dbReference type="InterPro" id="IPR038987">
    <property type="entry name" value="MoeA-like"/>
</dbReference>
<keyword evidence="6" id="KW-0500">Molybdenum</keyword>
<dbReference type="Gene3D" id="2.40.340.10">
    <property type="entry name" value="MoeA, C-terminal, domain IV"/>
    <property type="match status" value="1"/>
</dbReference>
<dbReference type="SUPFAM" id="SSF63882">
    <property type="entry name" value="MoeA N-terminal region -like"/>
    <property type="match status" value="1"/>
</dbReference>
<protein>
    <recommendedName>
        <fullName evidence="6">Molybdopterin molybdenumtransferase</fullName>
        <ecNumber evidence="6">2.10.1.1</ecNumber>
    </recommendedName>
</protein>
<dbReference type="InterPro" id="IPR036135">
    <property type="entry name" value="MoeA_linker/N_sf"/>
</dbReference>
<evidence type="ECO:0000256" key="3">
    <source>
        <dbReference type="ARBA" id="ARBA00010763"/>
    </source>
</evidence>
<dbReference type="InterPro" id="IPR036688">
    <property type="entry name" value="MoeA_C_domain_IV_sf"/>
</dbReference>
<organism evidence="8 9">
    <name type="scientific">Niabella pedocola</name>
    <dbReference type="NCBI Taxonomy" id="1752077"/>
    <lineage>
        <taxon>Bacteria</taxon>
        <taxon>Pseudomonadati</taxon>
        <taxon>Bacteroidota</taxon>
        <taxon>Chitinophagia</taxon>
        <taxon>Chitinophagales</taxon>
        <taxon>Chitinophagaceae</taxon>
        <taxon>Niabella</taxon>
    </lineage>
</organism>
<comment type="similarity">
    <text evidence="3 6">Belongs to the MoeA family.</text>
</comment>
<keyword evidence="9" id="KW-1185">Reference proteome</keyword>
<dbReference type="Proteomes" id="UP001199816">
    <property type="component" value="Unassembled WGS sequence"/>
</dbReference>
<dbReference type="SUPFAM" id="SSF63867">
    <property type="entry name" value="MoeA C-terminal domain-like"/>
    <property type="match status" value="1"/>
</dbReference>
<keyword evidence="4 6" id="KW-0501">Molybdenum cofactor biosynthesis</keyword>
<dbReference type="InterPro" id="IPR005110">
    <property type="entry name" value="MoeA_linker/N"/>
</dbReference>
<dbReference type="PANTHER" id="PTHR10192">
    <property type="entry name" value="MOLYBDOPTERIN BIOSYNTHESIS PROTEIN"/>
    <property type="match status" value="1"/>
</dbReference>
<evidence type="ECO:0000256" key="2">
    <source>
        <dbReference type="ARBA" id="ARBA00005046"/>
    </source>
</evidence>
<dbReference type="Pfam" id="PF03453">
    <property type="entry name" value="MoeA_N"/>
    <property type="match status" value="1"/>
</dbReference>
<dbReference type="Pfam" id="PF03454">
    <property type="entry name" value="MoeA_C"/>
    <property type="match status" value="1"/>
</dbReference>
<dbReference type="CDD" id="cd00887">
    <property type="entry name" value="MoeA"/>
    <property type="match status" value="1"/>
</dbReference>
<comment type="function">
    <text evidence="1 6">Catalyzes the insertion of molybdate into adenylated molybdopterin with the concomitant release of AMP.</text>
</comment>
<dbReference type="Gene3D" id="3.90.105.10">
    <property type="entry name" value="Molybdopterin biosynthesis moea protein, domain 2"/>
    <property type="match status" value="1"/>
</dbReference>
<comment type="cofactor">
    <cofactor evidence="6">
        <name>Mg(2+)</name>
        <dbReference type="ChEBI" id="CHEBI:18420"/>
    </cofactor>
</comment>
<dbReference type="PROSITE" id="PS01079">
    <property type="entry name" value="MOCF_BIOSYNTHESIS_2"/>
    <property type="match status" value="1"/>
</dbReference>
<dbReference type="RefSeq" id="WP_231002310.1">
    <property type="nucleotide sequence ID" value="NZ_JAJNEC010000003.1"/>
</dbReference>
<dbReference type="SMART" id="SM00852">
    <property type="entry name" value="MoCF_biosynth"/>
    <property type="match status" value="1"/>
</dbReference>
<evidence type="ECO:0000256" key="4">
    <source>
        <dbReference type="ARBA" id="ARBA00023150"/>
    </source>
</evidence>
<keyword evidence="6" id="KW-0460">Magnesium</keyword>
<keyword evidence="6" id="KW-0808">Transferase</keyword>
<comment type="catalytic activity">
    <reaction evidence="5">
        <text>adenylyl-molybdopterin + molybdate = Mo-molybdopterin + AMP + H(+)</text>
        <dbReference type="Rhea" id="RHEA:35047"/>
        <dbReference type="ChEBI" id="CHEBI:15378"/>
        <dbReference type="ChEBI" id="CHEBI:36264"/>
        <dbReference type="ChEBI" id="CHEBI:62727"/>
        <dbReference type="ChEBI" id="CHEBI:71302"/>
        <dbReference type="ChEBI" id="CHEBI:456215"/>
        <dbReference type="EC" id="2.10.1.1"/>
    </reaction>
</comment>
<dbReference type="InterPro" id="IPR005111">
    <property type="entry name" value="MoeA_C_domain_IV"/>
</dbReference>
<dbReference type="InterPro" id="IPR036425">
    <property type="entry name" value="MoaB/Mog-like_dom_sf"/>
</dbReference>
<dbReference type="EMBL" id="JAJNEC010000003">
    <property type="protein sequence ID" value="MCD2421404.1"/>
    <property type="molecule type" value="Genomic_DNA"/>
</dbReference>
<dbReference type="Gene3D" id="2.170.190.11">
    <property type="entry name" value="Molybdopterin biosynthesis moea protein, domain 3"/>
    <property type="match status" value="1"/>
</dbReference>
<sequence length="398" mass="44569">MITVEQAGQIIQSQTRDFGVEEVFYENSLQRVLAETLFADRDLPPFNRATVDGIALHFEDYKNGLRSFKIKATQAAGEIPVAIDARGACVELMTGAALDESVDTVIRYEDLDLSDGSATIKDVEVKRSQNIHFRGKDKKQYDKMAGAGEVISPALIGLAASIGKTRLQVKKLPRVAILSTGDEMVPPHTVPTAFQLRRSNGVTLKAVLESYRIDAEVFHLNDDSALIESVLSRCLDAYDVLLMSGGVSMGKFDYVPQVLEGLGVVQLFHKIKQRPGKPFWFGARDGRQLVFAFPGNPVSVWMCLHRYFIPWLEASLEIRSRAPEYAVLQNDIYFPHSLQFFVQVKLEMNDRGMLTALAAETNGSGDFSNLVYTDAFMELPLEKNEFKKGEVYPVWRYR</sequence>